<evidence type="ECO:0000256" key="7">
    <source>
        <dbReference type="SAM" id="Phobius"/>
    </source>
</evidence>
<dbReference type="NCBIfam" id="TIGR03062">
    <property type="entry name" value="pip_yhgE_Cterm"/>
    <property type="match status" value="1"/>
</dbReference>
<feature type="transmembrane region" description="Helical" evidence="7">
    <location>
        <begin position="596"/>
        <end position="617"/>
    </location>
</feature>
<evidence type="ECO:0000313" key="10">
    <source>
        <dbReference type="Proteomes" id="UP000640274"/>
    </source>
</evidence>
<accession>A0A934J344</accession>
<dbReference type="SUPFAM" id="SSF58104">
    <property type="entry name" value="Methyl-accepting chemotaxis protein (MCP) signaling domain"/>
    <property type="match status" value="1"/>
</dbReference>
<evidence type="ECO:0000313" key="9">
    <source>
        <dbReference type="EMBL" id="MBJ6360603.1"/>
    </source>
</evidence>
<keyword evidence="10" id="KW-1185">Reference proteome</keyword>
<dbReference type="InterPro" id="IPR013525">
    <property type="entry name" value="ABC2_TM"/>
</dbReference>
<keyword evidence="5" id="KW-0175">Coiled coil</keyword>
<dbReference type="GO" id="GO:0140359">
    <property type="term" value="F:ABC-type transporter activity"/>
    <property type="evidence" value="ECO:0007669"/>
    <property type="project" value="InterPro"/>
</dbReference>
<evidence type="ECO:0000256" key="6">
    <source>
        <dbReference type="SAM" id="MobiDB-lite"/>
    </source>
</evidence>
<feature type="transmembrane region" description="Helical" evidence="7">
    <location>
        <begin position="624"/>
        <end position="644"/>
    </location>
</feature>
<feature type="transmembrane region" description="Helical" evidence="7">
    <location>
        <begin position="527"/>
        <end position="549"/>
    </location>
</feature>
<sequence length="738" mass="78842">MQMLRAEWNKIFSRPMTVITIVGLLFVPFFYGLIFLSAYWDPYGNTDQLPVAVVNQDDGAEYQGAQLEVGKNLVDHLKDNDTFKWTFTDKETALKGLEQEKYYLVIEIPADFSKDAATVLDKQPKKMQLNYYTNPGKNYPGAQISATAMVKINEQIDAEVTKEYTRSLFDSLEDVSLSFQKASDAAGKIEDGSREVEDGAKKLNDKLEELASSTITFNKGVADAASGAGKLQNGLQDARSGSVKLHDGLKGLENGTQSLEQGAVKLQGGLGQLASAGNQLHAGAKELSGGLASLNSGLQTSSSGADKLNEQMAAYNAKLQELGAAMKREVEKEQADPTVLKKLSAALNELEQSGKQLQAAIGQLAAGQLQLAAGAQQLTEGSGKLGDNLGALAAGIENAKAGAVELTAGSGALQKGAAQLVQGGSSLSDGLDKLVQGQHSLVAGMGKISDASGKLQSGSRQLADGSDNLHTGAKSLSDGTGKLHSALRDGAEKTGVQADEGNYDMFATPTELIGNKLHDITSYGVGLAPYILSIALYAGTMMFASGYPLKEAAIRPRRGLAWFTSKLSVVVLVSLLSSILADSILIWGVGLEVQNIWLFYLFTFITSMAFFSIVFFLYAALNNVGLYVAFLLLLLQIGGSGGTFPSLLTPGFFQAIHPYLPMTHSINGFRQIISIGTDYSLVWEQATFLSGYIAVFLLLAALTFILRTRHIAKTGHWEHTSIVDENSADMVQKKKSDL</sequence>
<reference evidence="9" key="1">
    <citation type="submission" date="2020-12" db="EMBL/GenBank/DDBJ databases">
        <authorList>
            <person name="Huq M.A."/>
        </authorList>
    </citation>
    <scope>NUCLEOTIDE SEQUENCE</scope>
    <source>
        <strain evidence="9">MAHUQ-46</strain>
    </source>
</reference>
<feature type="domain" description="ABC-2 type transporter transmembrane" evidence="8">
    <location>
        <begin position="502"/>
        <end position="702"/>
    </location>
</feature>
<keyword evidence="4 7" id="KW-0472">Membrane</keyword>
<organism evidence="9 10">
    <name type="scientific">Paenibacillus roseus</name>
    <dbReference type="NCBI Taxonomy" id="2798579"/>
    <lineage>
        <taxon>Bacteria</taxon>
        <taxon>Bacillati</taxon>
        <taxon>Bacillota</taxon>
        <taxon>Bacilli</taxon>
        <taxon>Bacillales</taxon>
        <taxon>Paenibacillaceae</taxon>
        <taxon>Paenibacillus</taxon>
    </lineage>
</organism>
<proteinExistence type="predicted"/>
<dbReference type="InterPro" id="IPR017500">
    <property type="entry name" value="Phage_infect_YhgE_N"/>
</dbReference>
<dbReference type="Gene3D" id="3.40.1710.10">
    <property type="entry name" value="abc type-2 transporter like domain"/>
    <property type="match status" value="1"/>
</dbReference>
<dbReference type="InterPro" id="IPR023908">
    <property type="entry name" value="xxxLxxG_rpt"/>
</dbReference>
<dbReference type="Pfam" id="PF12698">
    <property type="entry name" value="ABC2_membrane_3"/>
    <property type="match status" value="2"/>
</dbReference>
<dbReference type="RefSeq" id="WP_199018156.1">
    <property type="nucleotide sequence ID" value="NZ_JAELUP010000012.1"/>
</dbReference>
<dbReference type="NCBIfam" id="TIGR03061">
    <property type="entry name" value="pip_yhgE_Nterm"/>
    <property type="match status" value="1"/>
</dbReference>
<dbReference type="PANTHER" id="PTHR43077:SF5">
    <property type="entry name" value="PHAGE INFECTION PROTEIN"/>
    <property type="match status" value="1"/>
</dbReference>
<dbReference type="PANTHER" id="PTHR43077">
    <property type="entry name" value="TRANSPORT PERMEASE YVFS-RELATED"/>
    <property type="match status" value="1"/>
</dbReference>
<feature type="domain" description="ABC-2 type transporter transmembrane" evidence="8">
    <location>
        <begin position="21"/>
        <end position="158"/>
    </location>
</feature>
<protein>
    <submittedName>
        <fullName evidence="9">YhgE/Pip domain-containing protein</fullName>
    </submittedName>
</protein>
<feature type="transmembrane region" description="Helical" evidence="7">
    <location>
        <begin position="686"/>
        <end position="706"/>
    </location>
</feature>
<evidence type="ECO:0000256" key="5">
    <source>
        <dbReference type="SAM" id="Coils"/>
    </source>
</evidence>
<feature type="region of interest" description="Disordered" evidence="6">
    <location>
        <begin position="451"/>
        <end position="480"/>
    </location>
</feature>
<feature type="coiled-coil region" evidence="5">
    <location>
        <begin position="305"/>
        <end position="360"/>
    </location>
</feature>
<dbReference type="Proteomes" id="UP000640274">
    <property type="component" value="Unassembled WGS sequence"/>
</dbReference>
<comment type="caution">
    <text evidence="9">The sequence shown here is derived from an EMBL/GenBank/DDBJ whole genome shotgun (WGS) entry which is preliminary data.</text>
</comment>
<evidence type="ECO:0000256" key="3">
    <source>
        <dbReference type="ARBA" id="ARBA00022989"/>
    </source>
</evidence>
<dbReference type="NCBIfam" id="TIGR03057">
    <property type="entry name" value="xxxLxxG_by_4"/>
    <property type="match status" value="1"/>
</dbReference>
<keyword evidence="2 7" id="KW-0812">Transmembrane</keyword>
<dbReference type="GO" id="GO:0016020">
    <property type="term" value="C:membrane"/>
    <property type="evidence" value="ECO:0007669"/>
    <property type="project" value="UniProtKB-SubCell"/>
</dbReference>
<keyword evidence="3 7" id="KW-1133">Transmembrane helix</keyword>
<dbReference type="InterPro" id="IPR051328">
    <property type="entry name" value="T7SS_ABC-Transporter"/>
</dbReference>
<evidence type="ECO:0000259" key="8">
    <source>
        <dbReference type="Pfam" id="PF12698"/>
    </source>
</evidence>
<gene>
    <name evidence="9" type="ORF">JFN88_04615</name>
</gene>
<dbReference type="AlphaFoldDB" id="A0A934J344"/>
<feature type="transmembrane region" description="Helical" evidence="7">
    <location>
        <begin position="21"/>
        <end position="40"/>
    </location>
</feature>
<dbReference type="Gene3D" id="1.10.287.950">
    <property type="entry name" value="Methyl-accepting chemotaxis protein"/>
    <property type="match status" value="1"/>
</dbReference>
<evidence type="ECO:0000256" key="1">
    <source>
        <dbReference type="ARBA" id="ARBA00004141"/>
    </source>
</evidence>
<name>A0A934J344_9BACL</name>
<dbReference type="EMBL" id="JAELUP010000012">
    <property type="protein sequence ID" value="MBJ6360603.1"/>
    <property type="molecule type" value="Genomic_DNA"/>
</dbReference>
<evidence type="ECO:0000256" key="2">
    <source>
        <dbReference type="ARBA" id="ARBA00022692"/>
    </source>
</evidence>
<feature type="transmembrane region" description="Helical" evidence="7">
    <location>
        <begin position="569"/>
        <end position="590"/>
    </location>
</feature>
<dbReference type="InterPro" id="IPR017501">
    <property type="entry name" value="Phage_infect_YhgE_C"/>
</dbReference>
<evidence type="ECO:0000256" key="4">
    <source>
        <dbReference type="ARBA" id="ARBA00023136"/>
    </source>
</evidence>
<comment type="subcellular location">
    <subcellularLocation>
        <location evidence="1">Membrane</location>
        <topology evidence="1">Multi-pass membrane protein</topology>
    </subcellularLocation>
</comment>